<comment type="similarity">
    <text evidence="2 7">Belongs to the TFIIF alpha subunit family.</text>
</comment>
<dbReference type="PANTHER" id="PTHR13011:SF0">
    <property type="entry name" value="GENERAL TRANSCRIPTION FACTOR IIF SUBUNIT 1"/>
    <property type="match status" value="1"/>
</dbReference>
<gene>
    <name evidence="9" type="ORF">BJ085DRAFT_41260</name>
</gene>
<feature type="region of interest" description="Disordered" evidence="8">
    <location>
        <begin position="352"/>
        <end position="576"/>
    </location>
</feature>
<evidence type="ECO:0000256" key="4">
    <source>
        <dbReference type="ARBA" id="ARBA00023125"/>
    </source>
</evidence>
<feature type="compositionally biased region" description="Low complexity" evidence="8">
    <location>
        <begin position="528"/>
        <end position="547"/>
    </location>
</feature>
<comment type="function">
    <text evidence="7">TFIIF is a general transcription initiation factor that binds to RNA polymerase II and helps to recruit it to the initiation complex in collaboration with TFIIB. It promotes transcription elongation.</text>
</comment>
<feature type="compositionally biased region" description="Acidic residues" evidence="8">
    <location>
        <begin position="465"/>
        <end position="484"/>
    </location>
</feature>
<feature type="compositionally biased region" description="Low complexity" evidence="8">
    <location>
        <begin position="78"/>
        <end position="89"/>
    </location>
</feature>
<feature type="region of interest" description="Disordered" evidence="8">
    <location>
        <begin position="142"/>
        <end position="176"/>
    </location>
</feature>
<evidence type="ECO:0000256" key="6">
    <source>
        <dbReference type="ARBA" id="ARBA00023242"/>
    </source>
</evidence>
<comment type="subcellular location">
    <subcellularLocation>
        <location evidence="1 7">Nucleus</location>
    </subcellularLocation>
</comment>
<dbReference type="GO" id="GO:0003677">
    <property type="term" value="F:DNA binding"/>
    <property type="evidence" value="ECO:0007669"/>
    <property type="project" value="UniProtKB-KW"/>
</dbReference>
<dbReference type="AlphaFoldDB" id="A0A4V1J5I2"/>
<feature type="region of interest" description="Disordered" evidence="8">
    <location>
        <begin position="288"/>
        <end position="321"/>
    </location>
</feature>
<dbReference type="PANTHER" id="PTHR13011">
    <property type="entry name" value="TFIIF-ALPHA"/>
    <property type="match status" value="1"/>
</dbReference>
<dbReference type="GO" id="GO:0006367">
    <property type="term" value="P:transcription initiation at RNA polymerase II promoter"/>
    <property type="evidence" value="ECO:0007669"/>
    <property type="project" value="InterPro"/>
</dbReference>
<sequence>MNRPSVPSAQPPVKREPGAGLPRRPAPPKVPSFLRPSKPSILPGGATQARGPQASANSRRPHPAAPGARPQAPPAPRAPAAATPAVPERGYTDYRLVSSTKSDETHYIMRFQSNKQVKPEEFTPPLKLRRRDRATIQQFVKASLPPLPGGPGDDAGTSAAAPEPTPTYPLRGSSGPTAKVDTSLIAPHGGAIRNKQMLFKKRTKQIFLADEKMRKLREVESKPWLLEDFDHQELWTGSLEGGQKSSYVMFVLIEDGFKIIPADKWYKFHPKLQYATLSIDEAEDELKRSQKEESDRWIMQRRTARPDAENGGASSAKSGGVARLKNMINTDHDPNVEDFASFDMRTVDASVLDQESDGEGPGGGNRRGGGGNRSDGDEIDFEEDFQDDEEGGGELEVMDDETKEAKEREKGRLQKFSAVTVNDDEDQEDEFEDVDNADTSDKLDENGKELKNLVRDLEKNKAYESDQEDDPYASDDDLFEEVETPADSAASGAANSPATPATVDSAGGGGSNAATPSNAAAKKRKRAPTAAVAATPSASTKPSKSASLGAAKVKTEPGRAVGGGGEITSTPDAKKARKVSVNPTAAAAATDSLLLTEQDIINLLRNQSLEAKEMIAILKPKLKAHPDNALRFKQFVRNVAVSHNKIYTLKDEFR</sequence>
<feature type="region of interest" description="Disordered" evidence="8">
    <location>
        <begin position="1"/>
        <end position="104"/>
    </location>
</feature>
<name>A0A4V1J5I2_9FUNG</name>
<keyword evidence="6 7" id="KW-0539">Nucleus</keyword>
<evidence type="ECO:0000256" key="3">
    <source>
        <dbReference type="ARBA" id="ARBA00023015"/>
    </source>
</evidence>
<feature type="compositionally biased region" description="Low complexity" evidence="8">
    <location>
        <begin position="311"/>
        <end position="321"/>
    </location>
</feature>
<evidence type="ECO:0000313" key="10">
    <source>
        <dbReference type="Proteomes" id="UP000268162"/>
    </source>
</evidence>
<feature type="compositionally biased region" description="Acidic residues" evidence="8">
    <location>
        <begin position="422"/>
        <end position="438"/>
    </location>
</feature>
<evidence type="ECO:0000256" key="1">
    <source>
        <dbReference type="ARBA" id="ARBA00004123"/>
    </source>
</evidence>
<dbReference type="EMBL" id="ML002294">
    <property type="protein sequence ID" value="RKP39149.1"/>
    <property type="molecule type" value="Genomic_DNA"/>
</dbReference>
<evidence type="ECO:0000256" key="2">
    <source>
        <dbReference type="ARBA" id="ARBA00005249"/>
    </source>
</evidence>
<dbReference type="Pfam" id="PF05793">
    <property type="entry name" value="TFIIF_alpha"/>
    <property type="match status" value="1"/>
</dbReference>
<feature type="compositionally biased region" description="Basic and acidic residues" evidence="8">
    <location>
        <begin position="439"/>
        <end position="464"/>
    </location>
</feature>
<feature type="compositionally biased region" description="Basic and acidic residues" evidence="8">
    <location>
        <begin position="403"/>
        <end position="412"/>
    </location>
</feature>
<feature type="compositionally biased region" description="Gly residues" evidence="8">
    <location>
        <begin position="359"/>
        <end position="373"/>
    </location>
</feature>
<dbReference type="InterPro" id="IPR008851">
    <property type="entry name" value="TFIIF-alpha"/>
</dbReference>
<dbReference type="InterPro" id="IPR011039">
    <property type="entry name" value="TFIIF_interaction"/>
</dbReference>
<dbReference type="OrthoDB" id="76676at2759"/>
<dbReference type="STRING" id="215637.A0A4V1J5I2"/>
<proteinExistence type="inferred from homology"/>
<evidence type="ECO:0000256" key="7">
    <source>
        <dbReference type="RuleBase" id="RU366044"/>
    </source>
</evidence>
<dbReference type="GO" id="GO:0005674">
    <property type="term" value="C:transcription factor TFIIF complex"/>
    <property type="evidence" value="ECO:0007669"/>
    <property type="project" value="TreeGrafter"/>
</dbReference>
<keyword evidence="5 7" id="KW-0804">Transcription</keyword>
<dbReference type="Proteomes" id="UP000268162">
    <property type="component" value="Unassembled WGS sequence"/>
</dbReference>
<reference evidence="10" key="1">
    <citation type="journal article" date="2018" name="Nat. Microbiol.">
        <title>Leveraging single-cell genomics to expand the fungal tree of life.</title>
        <authorList>
            <person name="Ahrendt S.R."/>
            <person name="Quandt C.A."/>
            <person name="Ciobanu D."/>
            <person name="Clum A."/>
            <person name="Salamov A."/>
            <person name="Andreopoulos B."/>
            <person name="Cheng J.F."/>
            <person name="Woyke T."/>
            <person name="Pelin A."/>
            <person name="Henrissat B."/>
            <person name="Reynolds N.K."/>
            <person name="Benny G.L."/>
            <person name="Smith M.E."/>
            <person name="James T.Y."/>
            <person name="Grigoriev I.V."/>
        </authorList>
    </citation>
    <scope>NUCLEOTIDE SEQUENCE [LARGE SCALE GENOMIC DNA]</scope>
    <source>
        <strain evidence="10">RSA 468</strain>
    </source>
</reference>
<evidence type="ECO:0000256" key="8">
    <source>
        <dbReference type="SAM" id="MobiDB-lite"/>
    </source>
</evidence>
<dbReference type="SUPFAM" id="SSF50916">
    <property type="entry name" value="Rap30/74 interaction domains"/>
    <property type="match status" value="1"/>
</dbReference>
<organism evidence="9 10">
    <name type="scientific">Dimargaris cristalligena</name>
    <dbReference type="NCBI Taxonomy" id="215637"/>
    <lineage>
        <taxon>Eukaryota</taxon>
        <taxon>Fungi</taxon>
        <taxon>Fungi incertae sedis</taxon>
        <taxon>Zoopagomycota</taxon>
        <taxon>Kickxellomycotina</taxon>
        <taxon>Dimargaritomycetes</taxon>
        <taxon>Dimargaritales</taxon>
        <taxon>Dimargaritaceae</taxon>
        <taxon>Dimargaris</taxon>
    </lineage>
</organism>
<accession>A0A4V1J5I2</accession>
<evidence type="ECO:0000256" key="5">
    <source>
        <dbReference type="ARBA" id="ARBA00023163"/>
    </source>
</evidence>
<evidence type="ECO:0000313" key="9">
    <source>
        <dbReference type="EMBL" id="RKP39149.1"/>
    </source>
</evidence>
<protein>
    <recommendedName>
        <fullName evidence="7">Transcription initiation factor IIF subunit alpha</fullName>
    </recommendedName>
</protein>
<dbReference type="GO" id="GO:0032968">
    <property type="term" value="P:positive regulation of transcription elongation by RNA polymerase II"/>
    <property type="evidence" value="ECO:0007669"/>
    <property type="project" value="InterPro"/>
</dbReference>
<keyword evidence="10" id="KW-1185">Reference proteome</keyword>
<dbReference type="GO" id="GO:0016251">
    <property type="term" value="F:RNA polymerase II general transcription initiation factor activity"/>
    <property type="evidence" value="ECO:0007669"/>
    <property type="project" value="TreeGrafter"/>
</dbReference>
<dbReference type="GO" id="GO:0001096">
    <property type="term" value="F:TFIIF-class transcription factor complex binding"/>
    <property type="evidence" value="ECO:0007669"/>
    <property type="project" value="TreeGrafter"/>
</dbReference>
<feature type="compositionally biased region" description="Acidic residues" evidence="8">
    <location>
        <begin position="377"/>
        <end position="402"/>
    </location>
</feature>
<keyword evidence="3 7" id="KW-0805">Transcription regulation</keyword>
<feature type="compositionally biased region" description="Basic and acidic residues" evidence="8">
    <location>
        <begin position="288"/>
        <end position="308"/>
    </location>
</feature>
<keyword evidence="4 7" id="KW-0238">DNA-binding</keyword>